<evidence type="ECO:0000256" key="1">
    <source>
        <dbReference type="ARBA" id="ARBA00010996"/>
    </source>
</evidence>
<dbReference type="AlphaFoldDB" id="A0A0F9RFZ2"/>
<sequence>MTNLTRRSALAALAALAATPAFANHPGENLDARMMEMEDYFQLIDEQSAPAFELQDAQGKLVRLSDFNDKIVVLYFIYAGCTDVCPLHTQKIAQIQSAINEGPMKDVVQFIAITTDPANDTAEILQAYPEIHGLDTENWVFLTTTAEQSEDATRLLAREYGLEFTMTEDADMMMHAAVTHVIDIGGRFAGKFHGMNFKNVNLILYVSELINNTQHRQRERGWLDWLTGAFR</sequence>
<evidence type="ECO:0000256" key="2">
    <source>
        <dbReference type="ARBA" id="ARBA00023008"/>
    </source>
</evidence>
<dbReference type="InterPro" id="IPR036249">
    <property type="entry name" value="Thioredoxin-like_sf"/>
</dbReference>
<proteinExistence type="inferred from homology"/>
<comment type="similarity">
    <text evidence="1">Belongs to the SCO1/2 family.</text>
</comment>
<dbReference type="InterPro" id="IPR003782">
    <property type="entry name" value="SCO1/SenC"/>
</dbReference>
<feature type="domain" description="Thioredoxin" evidence="3">
    <location>
        <begin position="43"/>
        <end position="211"/>
    </location>
</feature>
<dbReference type="InterPro" id="IPR006311">
    <property type="entry name" value="TAT_signal"/>
</dbReference>
<organism evidence="4">
    <name type="scientific">marine sediment metagenome</name>
    <dbReference type="NCBI Taxonomy" id="412755"/>
    <lineage>
        <taxon>unclassified sequences</taxon>
        <taxon>metagenomes</taxon>
        <taxon>ecological metagenomes</taxon>
    </lineage>
</organism>
<dbReference type="CDD" id="cd02968">
    <property type="entry name" value="SCO"/>
    <property type="match status" value="1"/>
</dbReference>
<dbReference type="Gene3D" id="3.40.30.10">
    <property type="entry name" value="Glutaredoxin"/>
    <property type="match status" value="1"/>
</dbReference>
<evidence type="ECO:0000259" key="3">
    <source>
        <dbReference type="PROSITE" id="PS51352"/>
    </source>
</evidence>
<dbReference type="PROSITE" id="PS51318">
    <property type="entry name" value="TAT"/>
    <property type="match status" value="1"/>
</dbReference>
<dbReference type="Pfam" id="PF02630">
    <property type="entry name" value="SCO1-SenC"/>
    <property type="match status" value="1"/>
</dbReference>
<dbReference type="PROSITE" id="PS51352">
    <property type="entry name" value="THIOREDOXIN_2"/>
    <property type="match status" value="1"/>
</dbReference>
<dbReference type="PANTHER" id="PTHR12151">
    <property type="entry name" value="ELECTRON TRANSPORT PROTIN SCO1/SENC FAMILY MEMBER"/>
    <property type="match status" value="1"/>
</dbReference>
<protein>
    <recommendedName>
        <fullName evidence="3">Thioredoxin domain-containing protein</fullName>
    </recommendedName>
</protein>
<dbReference type="SUPFAM" id="SSF52833">
    <property type="entry name" value="Thioredoxin-like"/>
    <property type="match status" value="1"/>
</dbReference>
<evidence type="ECO:0000313" key="4">
    <source>
        <dbReference type="EMBL" id="KKN53759.1"/>
    </source>
</evidence>
<dbReference type="InterPro" id="IPR013766">
    <property type="entry name" value="Thioredoxin_domain"/>
</dbReference>
<name>A0A0F9RFZ2_9ZZZZ</name>
<gene>
    <name evidence="4" type="ORF">LCGC14_0599230</name>
</gene>
<dbReference type="PANTHER" id="PTHR12151:SF25">
    <property type="entry name" value="LINALOOL DEHYDRATASE_ISOMERASE DOMAIN-CONTAINING PROTEIN"/>
    <property type="match status" value="1"/>
</dbReference>
<keyword evidence="2" id="KW-0186">Copper</keyword>
<comment type="caution">
    <text evidence="4">The sequence shown here is derived from an EMBL/GenBank/DDBJ whole genome shotgun (WGS) entry which is preliminary data.</text>
</comment>
<accession>A0A0F9RFZ2</accession>
<reference evidence="4" key="1">
    <citation type="journal article" date="2015" name="Nature">
        <title>Complex archaea that bridge the gap between prokaryotes and eukaryotes.</title>
        <authorList>
            <person name="Spang A."/>
            <person name="Saw J.H."/>
            <person name="Jorgensen S.L."/>
            <person name="Zaremba-Niedzwiedzka K."/>
            <person name="Martijn J."/>
            <person name="Lind A.E."/>
            <person name="van Eijk R."/>
            <person name="Schleper C."/>
            <person name="Guy L."/>
            <person name="Ettema T.J."/>
        </authorList>
    </citation>
    <scope>NUCLEOTIDE SEQUENCE</scope>
</reference>
<dbReference type="EMBL" id="LAZR01000957">
    <property type="protein sequence ID" value="KKN53759.1"/>
    <property type="molecule type" value="Genomic_DNA"/>
</dbReference>